<dbReference type="PANTHER" id="PTHR42678">
    <property type="entry name" value="AMIDASE"/>
    <property type="match status" value="1"/>
</dbReference>
<accession>A0A073KC02</accession>
<dbReference type="eggNOG" id="COG0154">
    <property type="taxonomic scope" value="Bacteria"/>
</dbReference>
<dbReference type="Proteomes" id="UP000027778">
    <property type="component" value="Unassembled WGS sequence"/>
</dbReference>
<proteinExistence type="predicted"/>
<dbReference type="EMBL" id="JOTM01000009">
    <property type="protein sequence ID" value="KEK24110.1"/>
    <property type="molecule type" value="Genomic_DNA"/>
</dbReference>
<dbReference type="AlphaFoldDB" id="A0A073KC02"/>
<dbReference type="PANTHER" id="PTHR42678:SF34">
    <property type="entry name" value="OS04G0183300 PROTEIN"/>
    <property type="match status" value="1"/>
</dbReference>
<reference evidence="1 2" key="1">
    <citation type="submission" date="2014-06" db="EMBL/GenBank/DDBJ databases">
        <title>Draft genome sequence of Bacillus gaemokensis JCM 15801 (MCCC 1A00707).</title>
        <authorList>
            <person name="Lai Q."/>
            <person name="Liu Y."/>
            <person name="Shao Z."/>
        </authorList>
    </citation>
    <scope>NUCLEOTIDE SEQUENCE [LARGE SCALE GENOMIC DNA]</scope>
    <source>
        <strain evidence="1 2">JCM 15801</strain>
    </source>
</reference>
<sequence length="157" mass="18087">MKDKEKIDYVKDLPVEGLKGKKIGILFSMDQQDKARKAVAEKIKQDLQNAGATLTEGIKLNHDGVDNLSILEYDFKHNLNSFLANQKNVPVKSLKEIIEFNKKDENRRKSRERVKARLVKANNQWGVKKTPLIKVSLYVPLYKCKEGLYDLARRQCT</sequence>
<dbReference type="Gene3D" id="3.90.1300.10">
    <property type="entry name" value="Amidase signature (AS) domain"/>
    <property type="match status" value="1"/>
</dbReference>
<dbReference type="STRING" id="574375.AZF08_11700"/>
<keyword evidence="2" id="KW-1185">Reference proteome</keyword>
<organism evidence="1 2">
    <name type="scientific">Bacillus gaemokensis</name>
    <dbReference type="NCBI Taxonomy" id="574375"/>
    <lineage>
        <taxon>Bacteria</taxon>
        <taxon>Bacillati</taxon>
        <taxon>Bacillota</taxon>
        <taxon>Bacilli</taxon>
        <taxon>Bacillales</taxon>
        <taxon>Bacillaceae</taxon>
        <taxon>Bacillus</taxon>
        <taxon>Bacillus cereus group</taxon>
    </lineage>
</organism>
<protein>
    <submittedName>
        <fullName evidence="1">Uncharacterized protein</fullName>
    </submittedName>
</protein>
<dbReference type="InterPro" id="IPR036928">
    <property type="entry name" value="AS_sf"/>
</dbReference>
<name>A0A073KC02_9BACI</name>
<evidence type="ECO:0000313" key="2">
    <source>
        <dbReference type="Proteomes" id="UP000027778"/>
    </source>
</evidence>
<evidence type="ECO:0000313" key="1">
    <source>
        <dbReference type="EMBL" id="KEK24110.1"/>
    </source>
</evidence>
<gene>
    <name evidence="1" type="ORF">BAGA_29090</name>
</gene>
<comment type="caution">
    <text evidence="1">The sequence shown here is derived from an EMBL/GenBank/DDBJ whole genome shotgun (WGS) entry which is preliminary data.</text>
</comment>